<dbReference type="EMBL" id="JALJRB010000028">
    <property type="protein sequence ID" value="MCJ8502530.1"/>
    <property type="molecule type" value="Genomic_DNA"/>
</dbReference>
<gene>
    <name evidence="1" type="ORF">MRX98_18280</name>
</gene>
<dbReference type="RefSeq" id="WP_246913442.1">
    <property type="nucleotide sequence ID" value="NZ_JALJRB010000028.1"/>
</dbReference>
<proteinExistence type="predicted"/>
<keyword evidence="2" id="KW-1185">Reference proteome</keyword>
<reference evidence="1" key="1">
    <citation type="submission" date="2022-04" db="EMBL/GenBank/DDBJ databases">
        <title>Desulfatitalea alkaliphila sp. nov., a novel anaerobic sulfate-reducing bacterium isolated from terrestrial mud volcano, Taman Peninsula, Russia.</title>
        <authorList>
            <person name="Khomyakova M.A."/>
            <person name="Merkel A.Y."/>
            <person name="Slobodkin A.I."/>
        </authorList>
    </citation>
    <scope>NUCLEOTIDE SEQUENCE</scope>
    <source>
        <strain evidence="1">M08but</strain>
    </source>
</reference>
<dbReference type="AlphaFoldDB" id="A0AA41UK05"/>
<dbReference type="Proteomes" id="UP001165427">
    <property type="component" value="Unassembled WGS sequence"/>
</dbReference>
<organism evidence="1 2">
    <name type="scientific">Desulfatitalea alkaliphila</name>
    <dbReference type="NCBI Taxonomy" id="2929485"/>
    <lineage>
        <taxon>Bacteria</taxon>
        <taxon>Pseudomonadati</taxon>
        <taxon>Thermodesulfobacteriota</taxon>
        <taxon>Desulfobacteria</taxon>
        <taxon>Desulfobacterales</taxon>
        <taxon>Desulfosarcinaceae</taxon>
        <taxon>Desulfatitalea</taxon>
    </lineage>
</organism>
<protein>
    <submittedName>
        <fullName evidence="1">Uncharacterized protein</fullName>
    </submittedName>
</protein>
<sequence length="412" mass="46919">MTTFKIEHQCPQCGAPAELTETDRLVQCGFCRVKSYLHAPAGVFRYLLPDRAPAGTELIYVPYWRFKGMCFSCYPGGMDKRFADVTRQAIATHHFPVHLGFRSQTQKLRFAVGRPEGVFLKPRLSKTDLVAELNQRFRANLRKPVLHQAQIGETLSLLYAPFYLKERLMDAVLNEPVPTGSAEGVAPFLDDHEPPKWPIDFIATLCPQCGWDLHGTSDALALTCDNCQTVWWARKGRLERLPTHFVAGETQDNVYMPFWRIQADVTGVALKSYADLIRVANLPKVAQPGMDTQPFYFWTPAFKVRPHRFLSFGAHVTAAQPAAEQTAGYPPRSATVHGVNLSIQEAVESLKLLLAVFVRPRKRLEEVLQTMQIKARRYRLVYLPFEEGHHEWIHRDMLLAINKNLLSHARRM</sequence>
<name>A0AA41UK05_9BACT</name>
<evidence type="ECO:0000313" key="1">
    <source>
        <dbReference type="EMBL" id="MCJ8502530.1"/>
    </source>
</evidence>
<accession>A0AA41UK05</accession>
<evidence type="ECO:0000313" key="2">
    <source>
        <dbReference type="Proteomes" id="UP001165427"/>
    </source>
</evidence>
<comment type="caution">
    <text evidence="1">The sequence shown here is derived from an EMBL/GenBank/DDBJ whole genome shotgun (WGS) entry which is preliminary data.</text>
</comment>